<keyword evidence="4" id="KW-0145">Chemotaxis</keyword>
<dbReference type="PANTHER" id="PTHR42872">
    <property type="entry name" value="PROTEIN-GLUTAMATE METHYLESTERASE/PROTEIN-GLUTAMINE GLUTAMINASE"/>
    <property type="match status" value="1"/>
</dbReference>
<feature type="active site" evidence="4">
    <location>
        <position position="45"/>
    </location>
</feature>
<dbReference type="AlphaFoldDB" id="A0A6I3T1C2"/>
<dbReference type="Proteomes" id="UP000430634">
    <property type="component" value="Unassembled WGS sequence"/>
</dbReference>
<organism evidence="7 8">
    <name type="scientific">Pseudoduganella buxea</name>
    <dbReference type="NCBI Taxonomy" id="1949069"/>
    <lineage>
        <taxon>Bacteria</taxon>
        <taxon>Pseudomonadati</taxon>
        <taxon>Pseudomonadota</taxon>
        <taxon>Betaproteobacteria</taxon>
        <taxon>Burkholderiales</taxon>
        <taxon>Oxalobacteraceae</taxon>
        <taxon>Telluria group</taxon>
        <taxon>Pseudoduganella</taxon>
    </lineage>
</organism>
<dbReference type="GO" id="GO:0006935">
    <property type="term" value="P:chemotaxis"/>
    <property type="evidence" value="ECO:0007669"/>
    <property type="project" value="UniProtKB-UniRule"/>
</dbReference>
<dbReference type="Proteomes" id="UP000622638">
    <property type="component" value="Unassembled WGS sequence"/>
</dbReference>
<keyword evidence="1 4" id="KW-0378">Hydrolase</keyword>
<evidence type="ECO:0000256" key="1">
    <source>
        <dbReference type="ARBA" id="ARBA00022801"/>
    </source>
</evidence>
<protein>
    <recommendedName>
        <fullName evidence="2">protein-glutamate methylesterase</fullName>
        <ecNumber evidence="2">3.1.1.61</ecNumber>
    </recommendedName>
</protein>
<feature type="domain" description="CheB-type methylesterase" evidence="5">
    <location>
        <begin position="7"/>
        <end position="198"/>
    </location>
</feature>
<comment type="catalytic activity">
    <reaction evidence="3">
        <text>[protein]-L-glutamate 5-O-methyl ester + H2O = L-glutamyl-[protein] + methanol + H(+)</text>
        <dbReference type="Rhea" id="RHEA:23236"/>
        <dbReference type="Rhea" id="RHEA-COMP:10208"/>
        <dbReference type="Rhea" id="RHEA-COMP:10311"/>
        <dbReference type="ChEBI" id="CHEBI:15377"/>
        <dbReference type="ChEBI" id="CHEBI:15378"/>
        <dbReference type="ChEBI" id="CHEBI:17790"/>
        <dbReference type="ChEBI" id="CHEBI:29973"/>
        <dbReference type="ChEBI" id="CHEBI:82795"/>
        <dbReference type="EC" id="3.1.1.61"/>
    </reaction>
</comment>
<dbReference type="Pfam" id="PF01339">
    <property type="entry name" value="CheB_methylest"/>
    <property type="match status" value="1"/>
</dbReference>
<proteinExistence type="predicted"/>
<name>A0A6I3T1C2_9BURK</name>
<feature type="active site" evidence="4">
    <location>
        <position position="140"/>
    </location>
</feature>
<comment type="caution">
    <text evidence="7">The sequence shown here is derived from an EMBL/GenBank/DDBJ whole genome shotgun (WGS) entry which is preliminary data.</text>
</comment>
<dbReference type="SUPFAM" id="SSF52738">
    <property type="entry name" value="Methylesterase CheB, C-terminal domain"/>
    <property type="match status" value="1"/>
</dbReference>
<evidence type="ECO:0000313" key="7">
    <source>
        <dbReference type="EMBL" id="MTV54282.1"/>
    </source>
</evidence>
<gene>
    <name evidence="6" type="ORF">GCM10011572_07270</name>
    <name evidence="7" type="ORF">GM672_16245</name>
</gene>
<dbReference type="InterPro" id="IPR035909">
    <property type="entry name" value="CheB_C"/>
</dbReference>
<reference evidence="6" key="4">
    <citation type="submission" date="2024-05" db="EMBL/GenBank/DDBJ databases">
        <authorList>
            <person name="Sun Q."/>
            <person name="Zhou Y."/>
        </authorList>
    </citation>
    <scope>NUCLEOTIDE SEQUENCE</scope>
    <source>
        <strain evidence="6">CGMCC 1.15931</strain>
    </source>
</reference>
<reference evidence="9" key="2">
    <citation type="journal article" date="2019" name="Int. J. Syst. Evol. Microbiol.">
        <title>The Global Catalogue of Microorganisms (GCM) 10K type strain sequencing project: providing services to taxonomists for standard genome sequencing and annotation.</title>
        <authorList>
            <consortium name="The Broad Institute Genomics Platform"/>
            <consortium name="The Broad Institute Genome Sequencing Center for Infectious Disease"/>
            <person name="Wu L."/>
            <person name="Ma J."/>
        </authorList>
    </citation>
    <scope>NUCLEOTIDE SEQUENCE [LARGE SCALE GENOMIC DNA]</scope>
    <source>
        <strain evidence="9">CGMCC 1.15931</strain>
    </source>
</reference>
<reference evidence="6" key="1">
    <citation type="journal article" date="2014" name="Int. J. Syst. Evol. Microbiol.">
        <title>Complete genome of a new Firmicutes species belonging to the dominant human colonic microbiota ('Ruminococcus bicirculans') reveals two chromosomes and a selective capacity to utilize plant glucans.</title>
        <authorList>
            <consortium name="NISC Comparative Sequencing Program"/>
            <person name="Wegmann U."/>
            <person name="Louis P."/>
            <person name="Goesmann A."/>
            <person name="Henrissat B."/>
            <person name="Duncan S.H."/>
            <person name="Flint H.J."/>
        </authorList>
    </citation>
    <scope>NUCLEOTIDE SEQUENCE</scope>
    <source>
        <strain evidence="6">CGMCC 1.15931</strain>
    </source>
</reference>
<evidence type="ECO:0000313" key="6">
    <source>
        <dbReference type="EMBL" id="GGB87759.1"/>
    </source>
</evidence>
<reference evidence="7 8" key="3">
    <citation type="submission" date="2019-11" db="EMBL/GenBank/DDBJ databases">
        <title>Type strains purchased from KCTC, JCM and DSMZ.</title>
        <authorList>
            <person name="Lu H."/>
        </authorList>
    </citation>
    <scope>NUCLEOTIDE SEQUENCE [LARGE SCALE GENOMIC DNA]</scope>
    <source>
        <strain evidence="7 8">KCTC 52429</strain>
    </source>
</reference>
<dbReference type="GO" id="GO:0005737">
    <property type="term" value="C:cytoplasm"/>
    <property type="evidence" value="ECO:0007669"/>
    <property type="project" value="InterPro"/>
</dbReference>
<dbReference type="OrthoDB" id="9791760at2"/>
<dbReference type="InterPro" id="IPR000673">
    <property type="entry name" value="Sig_transdc_resp-reg_Me-estase"/>
</dbReference>
<dbReference type="Gene3D" id="3.40.50.180">
    <property type="entry name" value="Methylesterase CheB, C-terminal domain"/>
    <property type="match status" value="1"/>
</dbReference>
<dbReference type="PROSITE" id="PS50122">
    <property type="entry name" value="CHEB"/>
    <property type="match status" value="1"/>
</dbReference>
<dbReference type="InterPro" id="IPR011247">
    <property type="entry name" value="Chemotax_prot-Glu_Me-esterase"/>
</dbReference>
<dbReference type="GO" id="GO:0000156">
    <property type="term" value="F:phosphorelay response regulator activity"/>
    <property type="evidence" value="ECO:0007669"/>
    <property type="project" value="InterPro"/>
</dbReference>
<evidence type="ECO:0000259" key="5">
    <source>
        <dbReference type="PROSITE" id="PS50122"/>
    </source>
</evidence>
<evidence type="ECO:0000256" key="2">
    <source>
        <dbReference type="ARBA" id="ARBA00039140"/>
    </source>
</evidence>
<dbReference type="PANTHER" id="PTHR42872:SF6">
    <property type="entry name" value="PROTEIN-GLUTAMATE METHYLESTERASE_PROTEIN-GLUTAMINE GLUTAMINASE"/>
    <property type="match status" value="1"/>
</dbReference>
<dbReference type="RefSeq" id="WP_155471580.1">
    <property type="nucleotide sequence ID" value="NZ_BMKG01000002.1"/>
</dbReference>
<evidence type="ECO:0000256" key="3">
    <source>
        <dbReference type="ARBA" id="ARBA00048267"/>
    </source>
</evidence>
<dbReference type="GO" id="GO:0008984">
    <property type="term" value="F:protein-glutamate methylesterase activity"/>
    <property type="evidence" value="ECO:0007669"/>
    <property type="project" value="UniProtKB-EC"/>
</dbReference>
<sequence>MIELAIPAADDVIVIGTSAGGLEALRAIVAALPAGLPAAVLVTMHVGQHDSLLPSLLAPLTSLPVRHAREGDALEAGRILVAPPDFHLLVVEQDGARRISLSRGPRENHARPAIDPLFRTAAAVYGARATGVILTGRLDDGTAGLFAIKACGGHAIVQLPADAVAPEMPLSAIENVDVDQVLLLDDIAPALVQRVTQSALHGAGRERRVEIAPPEWLQLEIQFVSTGGNIETLARIATPSTYTCPECHGSLWQVQGIGPRRYRCHTGHSLTERSLAELQGQLVDEALWSAIRALHEKEKLLRTMAGNTAGGSHAPAALARLSQATAAQRSGELLRRLVTGEPLPGSTG</sequence>
<dbReference type="EMBL" id="WNKZ01000047">
    <property type="protein sequence ID" value="MTV54282.1"/>
    <property type="molecule type" value="Genomic_DNA"/>
</dbReference>
<feature type="active site" evidence="4">
    <location>
        <position position="18"/>
    </location>
</feature>
<evidence type="ECO:0000313" key="9">
    <source>
        <dbReference type="Proteomes" id="UP000622638"/>
    </source>
</evidence>
<evidence type="ECO:0000313" key="8">
    <source>
        <dbReference type="Proteomes" id="UP000430634"/>
    </source>
</evidence>
<keyword evidence="9" id="KW-1185">Reference proteome</keyword>
<dbReference type="EMBL" id="BMKG01000002">
    <property type="protein sequence ID" value="GGB87759.1"/>
    <property type="molecule type" value="Genomic_DNA"/>
</dbReference>
<accession>A0A6I3T1C2</accession>
<evidence type="ECO:0000256" key="4">
    <source>
        <dbReference type="PROSITE-ProRule" id="PRU00050"/>
    </source>
</evidence>
<dbReference type="EC" id="3.1.1.61" evidence="2"/>
<dbReference type="CDD" id="cd16433">
    <property type="entry name" value="CheB"/>
    <property type="match status" value="1"/>
</dbReference>
<dbReference type="PIRSF" id="PIRSF036461">
    <property type="entry name" value="Chmtx_methlestr"/>
    <property type="match status" value="1"/>
</dbReference>